<evidence type="ECO:0008006" key="3">
    <source>
        <dbReference type="Google" id="ProtNLM"/>
    </source>
</evidence>
<organism evidence="1 2">
    <name type="scientific">Solanum verrucosum</name>
    <dbReference type="NCBI Taxonomy" id="315347"/>
    <lineage>
        <taxon>Eukaryota</taxon>
        <taxon>Viridiplantae</taxon>
        <taxon>Streptophyta</taxon>
        <taxon>Embryophyta</taxon>
        <taxon>Tracheophyta</taxon>
        <taxon>Spermatophyta</taxon>
        <taxon>Magnoliopsida</taxon>
        <taxon>eudicotyledons</taxon>
        <taxon>Gunneridae</taxon>
        <taxon>Pentapetalae</taxon>
        <taxon>asterids</taxon>
        <taxon>lamiids</taxon>
        <taxon>Solanales</taxon>
        <taxon>Solanaceae</taxon>
        <taxon>Solanoideae</taxon>
        <taxon>Solaneae</taxon>
        <taxon>Solanum</taxon>
    </lineage>
</organism>
<accession>A0AAF0ZDF2</accession>
<gene>
    <name evidence="1" type="ORF">MTR67_031246</name>
</gene>
<evidence type="ECO:0000313" key="1">
    <source>
        <dbReference type="EMBL" id="WMV37861.1"/>
    </source>
</evidence>
<sequence>MDQIQLYNSEVLSSCQQKSCRLLFADDTLIFCGAEKSQVHYLNLTLMLFQAISGLHINIPKNIIYPVNVVPDLEEMADIMYCNTGSFPTTYLGLPLGASQRSAEIWSVVIEKLENTSILAATIPLLLDRGNEAHIQFWKDKWHGHTKLQDAFPRLFLIATNPDSTIDQNWVAQSTFSTKTSLKWGTSRNDNYSVKSSYFQIAGKE</sequence>
<dbReference type="PANTHER" id="PTHR36617:SF15">
    <property type="entry name" value="REVERSE TRANSCRIPTASE ZINC-BINDING DOMAIN-CONTAINING PROTEIN"/>
    <property type="match status" value="1"/>
</dbReference>
<dbReference type="EMBL" id="CP133618">
    <property type="protein sequence ID" value="WMV37861.1"/>
    <property type="molecule type" value="Genomic_DNA"/>
</dbReference>
<dbReference type="Proteomes" id="UP001234989">
    <property type="component" value="Chromosome 7"/>
</dbReference>
<evidence type="ECO:0000313" key="2">
    <source>
        <dbReference type="Proteomes" id="UP001234989"/>
    </source>
</evidence>
<keyword evidence="2" id="KW-1185">Reference proteome</keyword>
<name>A0AAF0ZDF2_SOLVR</name>
<dbReference type="PANTHER" id="PTHR36617">
    <property type="entry name" value="PROTEIN, PUTATIVE-RELATED"/>
    <property type="match status" value="1"/>
</dbReference>
<proteinExistence type="predicted"/>
<dbReference type="AlphaFoldDB" id="A0AAF0ZDF2"/>
<protein>
    <recommendedName>
        <fullName evidence="3">Reverse transcriptase domain-containing protein</fullName>
    </recommendedName>
</protein>
<reference evidence="1" key="1">
    <citation type="submission" date="2023-08" db="EMBL/GenBank/DDBJ databases">
        <title>A de novo genome assembly of Solanum verrucosum Schlechtendal, a Mexican diploid species geographically isolated from the other diploid A-genome species in potato relatives.</title>
        <authorList>
            <person name="Hosaka K."/>
        </authorList>
    </citation>
    <scope>NUCLEOTIDE SEQUENCE</scope>
    <source>
        <tissue evidence="1">Young leaves</tissue>
    </source>
</reference>